<dbReference type="Gene3D" id="3.40.50.720">
    <property type="entry name" value="NAD(P)-binding Rossmann-like Domain"/>
    <property type="match status" value="1"/>
</dbReference>
<organism evidence="4 5">
    <name type="scientific">Aspergillus sclerotiicarbonarius (strain CBS 121057 / IBT 28362)</name>
    <dbReference type="NCBI Taxonomy" id="1448318"/>
    <lineage>
        <taxon>Eukaryota</taxon>
        <taxon>Fungi</taxon>
        <taxon>Dikarya</taxon>
        <taxon>Ascomycota</taxon>
        <taxon>Pezizomycotina</taxon>
        <taxon>Eurotiomycetes</taxon>
        <taxon>Eurotiomycetidae</taxon>
        <taxon>Eurotiales</taxon>
        <taxon>Aspergillaceae</taxon>
        <taxon>Aspergillus</taxon>
        <taxon>Aspergillus subgen. Circumdati</taxon>
    </lineage>
</organism>
<dbReference type="OrthoDB" id="191139at2759"/>
<accession>A0A319EHH2</accession>
<dbReference type="VEuPathDB" id="FungiDB:BO78DRAFT_405281"/>
<evidence type="ECO:0000313" key="5">
    <source>
        <dbReference type="Proteomes" id="UP000248423"/>
    </source>
</evidence>
<dbReference type="STRING" id="1448318.A0A319EHH2"/>
<dbReference type="SUPFAM" id="SSF51735">
    <property type="entry name" value="NAD(P)-binding Rossmann-fold domains"/>
    <property type="match status" value="1"/>
</dbReference>
<dbReference type="InterPro" id="IPR036291">
    <property type="entry name" value="NAD(P)-bd_dom_sf"/>
</dbReference>
<dbReference type="PANTHER" id="PTHR24320">
    <property type="entry name" value="RETINOL DEHYDROGENASE"/>
    <property type="match status" value="1"/>
</dbReference>
<dbReference type="EMBL" id="KZ826330">
    <property type="protein sequence ID" value="PYI09090.1"/>
    <property type="molecule type" value="Genomic_DNA"/>
</dbReference>
<comment type="similarity">
    <text evidence="1">Belongs to the short-chain dehydrogenases/reductases (SDR) family.</text>
</comment>
<keyword evidence="2" id="KW-0521">NADP</keyword>
<dbReference type="Proteomes" id="UP000248423">
    <property type="component" value="Unassembled WGS sequence"/>
</dbReference>
<gene>
    <name evidence="4" type="ORF">BO78DRAFT_405281</name>
</gene>
<evidence type="ECO:0000313" key="4">
    <source>
        <dbReference type="EMBL" id="PYI09090.1"/>
    </source>
</evidence>
<reference evidence="4 5" key="1">
    <citation type="submission" date="2018-02" db="EMBL/GenBank/DDBJ databases">
        <title>The genomes of Aspergillus section Nigri reveals drivers in fungal speciation.</title>
        <authorList>
            <consortium name="DOE Joint Genome Institute"/>
            <person name="Vesth T.C."/>
            <person name="Nybo J."/>
            <person name="Theobald S."/>
            <person name="Brandl J."/>
            <person name="Frisvad J.C."/>
            <person name="Nielsen K.F."/>
            <person name="Lyhne E.K."/>
            <person name="Kogle M.E."/>
            <person name="Kuo A."/>
            <person name="Riley R."/>
            <person name="Clum A."/>
            <person name="Nolan M."/>
            <person name="Lipzen A."/>
            <person name="Salamov A."/>
            <person name="Henrissat B."/>
            <person name="Wiebenga A."/>
            <person name="De vries R.P."/>
            <person name="Grigoriev I.V."/>
            <person name="Mortensen U.H."/>
            <person name="Andersen M.R."/>
            <person name="Baker S.E."/>
        </authorList>
    </citation>
    <scope>NUCLEOTIDE SEQUENCE [LARGE SCALE GENOMIC DNA]</scope>
    <source>
        <strain evidence="4 5">CBS 121057</strain>
    </source>
</reference>
<sequence length="313" mass="34987">MPSLFTHREFALRDTPPLDGRGGQGGIGRGKHLETLSYHGSSMYDESRDITTSHERQYRHISLDKNDKSVVFAQCDLANIFAVKEVADQVKRMTERPDVIICNGGLGITSKYGRSPQDVEMVSAANCVGHQLLVTLLLPFLKHTATKHKSTKARFVVTSPCLHSFCHEPDLDQLTTPIRPKSQSPYIDGLWRYSRSKLGNILLTKEISRRLQQDDSAGDNVYDEHYGKVLRAAFRYIFSIIGQSTQDGAATAMYLAASDKIRVDGIRGQYYIPIAKPCATTGIADELVLARKLWVWVDARATEHLGPNWQPEA</sequence>
<dbReference type="AlphaFoldDB" id="A0A319EHH2"/>
<dbReference type="PANTHER" id="PTHR24320:SF154">
    <property type="entry name" value="OXIDOREDUCTASE, SHORT-CHAIN DEHYDROGENASE_REDUCTASE FAMILY (AFU_ORTHOLOGUE AFUA_2G04560)"/>
    <property type="match status" value="1"/>
</dbReference>
<keyword evidence="3" id="KW-0560">Oxidoreductase</keyword>
<evidence type="ECO:0000256" key="3">
    <source>
        <dbReference type="ARBA" id="ARBA00023002"/>
    </source>
</evidence>
<protein>
    <submittedName>
        <fullName evidence="4">Uncharacterized protein</fullName>
    </submittedName>
</protein>
<name>A0A319EHH2_ASPSB</name>
<dbReference type="GO" id="GO:0016491">
    <property type="term" value="F:oxidoreductase activity"/>
    <property type="evidence" value="ECO:0007669"/>
    <property type="project" value="UniProtKB-KW"/>
</dbReference>
<keyword evidence="5" id="KW-1185">Reference proteome</keyword>
<evidence type="ECO:0000256" key="2">
    <source>
        <dbReference type="ARBA" id="ARBA00022857"/>
    </source>
</evidence>
<proteinExistence type="inferred from homology"/>
<evidence type="ECO:0000256" key="1">
    <source>
        <dbReference type="ARBA" id="ARBA00006484"/>
    </source>
</evidence>